<dbReference type="AlphaFoldDB" id="A0A9J5W174"/>
<keyword evidence="2" id="KW-1185">Reference proteome</keyword>
<gene>
    <name evidence="1" type="ORF">H5410_058952</name>
</gene>
<organism evidence="1 2">
    <name type="scientific">Solanum commersonii</name>
    <name type="common">Commerson's wild potato</name>
    <name type="synonym">Commerson's nightshade</name>
    <dbReference type="NCBI Taxonomy" id="4109"/>
    <lineage>
        <taxon>Eukaryota</taxon>
        <taxon>Viridiplantae</taxon>
        <taxon>Streptophyta</taxon>
        <taxon>Embryophyta</taxon>
        <taxon>Tracheophyta</taxon>
        <taxon>Spermatophyta</taxon>
        <taxon>Magnoliopsida</taxon>
        <taxon>eudicotyledons</taxon>
        <taxon>Gunneridae</taxon>
        <taxon>Pentapetalae</taxon>
        <taxon>asterids</taxon>
        <taxon>lamiids</taxon>
        <taxon>Solanales</taxon>
        <taxon>Solanaceae</taxon>
        <taxon>Solanoideae</taxon>
        <taxon>Solaneae</taxon>
        <taxon>Solanum</taxon>
    </lineage>
</organism>
<sequence length="447" mass="50955">MDVRQDLSYGADWSRRTNWPIFKVKRSPEWSMDDLVIRISGVIFAKFFHERPSKPSLRSRLSMDVFVIQIFSVIFAENFHGRLSKPYLWSRLVTTDKPSHFQFRTIPGAGKALDVFHYLSYGAGWSQWGNWLIFKVKQSSERTLVMEPVGHDGNTGPFSRSNQPRNGLSPFSCAIIHGCFGDSDFWHYFYQNFSLTFVKTLAMESVGHNGQTDPFSRSNEPRNRFLASFLPKIFMDVRQDLSYRVDWFGRLKIFMDVHKDLSYGVVGHDGKTGPLTRSNDLRSGRLVTMGKQPIFNIKLTPELSQLVTTSKLAHFHGQAAPEQRHFCRNISWTSVKTLAMELIGHDLKTDPFSRSNDPRSGFLASFLPKFSWTSVKTLVMKPVGSNGKIGPFSRSNDPRSRMSIVTLAKEPLVTMSNPANFQGQSIPGAGESPVLPIFVFYIPRMFW</sequence>
<comment type="caution">
    <text evidence="1">The sequence shown here is derived from an EMBL/GenBank/DDBJ whole genome shotgun (WGS) entry which is preliminary data.</text>
</comment>
<name>A0A9J5W174_SOLCO</name>
<evidence type="ECO:0000313" key="2">
    <source>
        <dbReference type="Proteomes" id="UP000824120"/>
    </source>
</evidence>
<accession>A0A9J5W174</accession>
<proteinExistence type="predicted"/>
<dbReference type="EMBL" id="JACXVP010000012">
    <property type="protein sequence ID" value="KAG5569186.1"/>
    <property type="molecule type" value="Genomic_DNA"/>
</dbReference>
<protein>
    <submittedName>
        <fullName evidence="1">Uncharacterized protein</fullName>
    </submittedName>
</protein>
<dbReference type="Proteomes" id="UP000824120">
    <property type="component" value="Chromosome 12"/>
</dbReference>
<evidence type="ECO:0000313" key="1">
    <source>
        <dbReference type="EMBL" id="KAG5569186.1"/>
    </source>
</evidence>
<reference evidence="1 2" key="1">
    <citation type="submission" date="2020-09" db="EMBL/GenBank/DDBJ databases">
        <title>De no assembly of potato wild relative species, Solanum commersonii.</title>
        <authorList>
            <person name="Cho K."/>
        </authorList>
    </citation>
    <scope>NUCLEOTIDE SEQUENCE [LARGE SCALE GENOMIC DNA]</scope>
    <source>
        <strain evidence="1">LZ3.2</strain>
        <tissue evidence="1">Leaf</tissue>
    </source>
</reference>